<keyword evidence="11" id="KW-0753">Steroid metabolism</keyword>
<dbReference type="GO" id="GO:0019287">
    <property type="term" value="P:isopentenyl diphosphate biosynthetic process, mevalonate pathway"/>
    <property type="evidence" value="ECO:0007669"/>
    <property type="project" value="UniProtKB-UniPathway"/>
</dbReference>
<dbReference type="Gene3D" id="3.30.70.890">
    <property type="entry name" value="GHMP kinase, C-terminal domain"/>
    <property type="match status" value="1"/>
</dbReference>
<keyword evidence="9 13" id="KW-0443">Lipid metabolism</keyword>
<dbReference type="GO" id="GO:0005829">
    <property type="term" value="C:cytosol"/>
    <property type="evidence" value="ECO:0007669"/>
    <property type="project" value="InterPro"/>
</dbReference>
<dbReference type="GO" id="GO:0004163">
    <property type="term" value="F:diphosphomevalonate decarboxylase activity"/>
    <property type="evidence" value="ECO:0007669"/>
    <property type="project" value="UniProtKB-EC"/>
</dbReference>
<dbReference type="InterPro" id="IPR005935">
    <property type="entry name" value="Mev_decarb"/>
</dbReference>
<feature type="domain" description="Mvd1 C-terminal" evidence="14">
    <location>
        <begin position="167"/>
        <end position="294"/>
    </location>
</feature>
<evidence type="ECO:0000256" key="6">
    <source>
        <dbReference type="ARBA" id="ARBA00022840"/>
    </source>
</evidence>
<evidence type="ECO:0000313" key="17">
    <source>
        <dbReference type="Proteomes" id="UP000002313"/>
    </source>
</evidence>
<keyword evidence="17" id="KW-1185">Reference proteome</keyword>
<dbReference type="InterPro" id="IPR029765">
    <property type="entry name" value="Mev_diP_decarb"/>
</dbReference>
<dbReference type="GeneID" id="9699330"/>
<dbReference type="Proteomes" id="UP000002313">
    <property type="component" value="Chromosome VI"/>
</dbReference>
<keyword evidence="4" id="KW-0444">Lipid biosynthesis</keyword>
<proteinExistence type="inferred from homology"/>
<name>E0S7H0_ENCIT</name>
<dbReference type="RefSeq" id="XP_003073009.1">
    <property type="nucleotide sequence ID" value="XM_003072963.1"/>
</dbReference>
<keyword evidence="7" id="KW-0752">Steroid biosynthesis</keyword>
<organism evidence="16 17">
    <name type="scientific">Encephalitozoon intestinalis (strain ATCC 50506)</name>
    <name type="common">Microsporidian parasite</name>
    <name type="synonym">Septata intestinalis</name>
    <dbReference type="NCBI Taxonomy" id="876142"/>
    <lineage>
        <taxon>Eukaryota</taxon>
        <taxon>Fungi</taxon>
        <taxon>Fungi incertae sedis</taxon>
        <taxon>Microsporidia</taxon>
        <taxon>Unikaryonidae</taxon>
        <taxon>Encephalitozoon</taxon>
    </lineage>
</organism>
<dbReference type="AlphaFoldDB" id="E0S7H0"/>
<evidence type="ECO:0000259" key="15">
    <source>
        <dbReference type="Pfam" id="PF22700"/>
    </source>
</evidence>
<dbReference type="SUPFAM" id="SSF54211">
    <property type="entry name" value="Ribosomal protein S5 domain 2-like"/>
    <property type="match status" value="1"/>
</dbReference>
<dbReference type="InterPro" id="IPR036554">
    <property type="entry name" value="GHMP_kinase_C_sf"/>
</dbReference>
<dbReference type="InterPro" id="IPR014721">
    <property type="entry name" value="Ribsml_uS5_D2-typ_fold_subgr"/>
</dbReference>
<dbReference type="PIRSF" id="PIRSF015950">
    <property type="entry name" value="Mev_P_decrbx"/>
    <property type="match status" value="1"/>
</dbReference>
<evidence type="ECO:0000256" key="7">
    <source>
        <dbReference type="ARBA" id="ARBA00022955"/>
    </source>
</evidence>
<keyword evidence="10" id="KW-1207">Sterol metabolism</keyword>
<dbReference type="InterPro" id="IPR041431">
    <property type="entry name" value="Mvd1_C"/>
</dbReference>
<dbReference type="InterPro" id="IPR020568">
    <property type="entry name" value="Ribosomal_Su5_D2-typ_SF"/>
</dbReference>
<protein>
    <recommendedName>
        <fullName evidence="3 13">Diphosphomevalonate decarboxylase</fullName>
        <ecNumber evidence="3 13">4.1.1.33</ecNumber>
    </recommendedName>
</protein>
<evidence type="ECO:0000256" key="13">
    <source>
        <dbReference type="PIRNR" id="PIRNR015950"/>
    </source>
</evidence>
<evidence type="ECO:0000256" key="11">
    <source>
        <dbReference type="ARBA" id="ARBA00023221"/>
    </source>
</evidence>
<evidence type="ECO:0000256" key="12">
    <source>
        <dbReference type="ARBA" id="ARBA00023239"/>
    </source>
</evidence>
<sequence>MKDSSLGYGRSHPNIAVIKYWGKVDTINNTPSNSSVSFPLTNFQTETTVEYSNSDRFYLNGEMLSFGKKMSQVVEIFRTRSGDRRSICVRSFNNFPHSCGLASSASGFAALALALDDFYGLKTSEEELCRIARIGSGSAGRSISPGIHLFDGVFVEKLPSWREIKILSIVLSKDPKKIGSTEGMIRTRETSEFYQERLARMKEKVEAMAKCISQKDFDGFAYLTMRESNEFHGMLMETYPPIRYIKDDGFQVIEMCHRFNRDKVRVAYTFDAGPNPFIITLEQYLKEVKDFFRAYELVPCNY</sequence>
<reference evidence="16 17" key="2">
    <citation type="journal article" date="2012" name="Proc. Natl. Acad. Sci. U.S.A.">
        <title>Gain and loss of multiple functionally related, horizontally transferred genes in the reduced genomes of two microsporidian parasites.</title>
        <authorList>
            <person name="Pombert J.-F."/>
            <person name="Selman M."/>
            <person name="Burki F."/>
            <person name="Bardell F.T."/>
            <person name="Farinelli L."/>
            <person name="Solter L.F."/>
            <person name="Whitman D.W."/>
            <person name="Weiss L.M."/>
            <person name="Corradi N."/>
            <person name="Keeling P.J."/>
        </authorList>
    </citation>
    <scope>NUCLEOTIDE SEQUENCE [LARGE SCALE GENOMIC DNA]</scope>
    <source>
        <strain evidence="16 17">ATCC 50506</strain>
    </source>
</reference>
<accession>E0S7H0</accession>
<gene>
    <name evidence="16" type="ORF">Eint_060410</name>
</gene>
<evidence type="ECO:0000256" key="8">
    <source>
        <dbReference type="ARBA" id="ARBA00023011"/>
    </source>
</evidence>
<dbReference type="SUPFAM" id="SSF55060">
    <property type="entry name" value="GHMP Kinase, C-terminal domain"/>
    <property type="match status" value="1"/>
</dbReference>
<dbReference type="EMBL" id="CP001947">
    <property type="protein sequence ID" value="ADM11649.1"/>
    <property type="molecule type" value="Genomic_DNA"/>
</dbReference>
<dbReference type="GO" id="GO:0005524">
    <property type="term" value="F:ATP binding"/>
    <property type="evidence" value="ECO:0007669"/>
    <property type="project" value="UniProtKB-UniRule"/>
</dbReference>
<dbReference type="Pfam" id="PF22700">
    <property type="entry name" value="MVD-like_N"/>
    <property type="match status" value="1"/>
</dbReference>
<evidence type="ECO:0000256" key="10">
    <source>
        <dbReference type="ARBA" id="ARBA00023166"/>
    </source>
</evidence>
<keyword evidence="8" id="KW-0756">Sterol biosynthesis</keyword>
<keyword evidence="6 13" id="KW-0067">ATP-binding</keyword>
<comment type="catalytic activity">
    <reaction evidence="13">
        <text>(R)-5-diphosphomevalonate + ATP = isopentenyl diphosphate + ADP + phosphate + CO2</text>
        <dbReference type="Rhea" id="RHEA:23732"/>
        <dbReference type="ChEBI" id="CHEBI:16526"/>
        <dbReference type="ChEBI" id="CHEBI:30616"/>
        <dbReference type="ChEBI" id="CHEBI:43474"/>
        <dbReference type="ChEBI" id="CHEBI:57557"/>
        <dbReference type="ChEBI" id="CHEBI:128769"/>
        <dbReference type="ChEBI" id="CHEBI:456216"/>
        <dbReference type="EC" id="4.1.1.33"/>
    </reaction>
</comment>
<dbReference type="GO" id="GO:0016126">
    <property type="term" value="P:sterol biosynthetic process"/>
    <property type="evidence" value="ECO:0007669"/>
    <property type="project" value="UniProtKB-KW"/>
</dbReference>
<dbReference type="PANTHER" id="PTHR10977">
    <property type="entry name" value="DIPHOSPHOMEVALONATE DECARBOXYLASE"/>
    <property type="match status" value="1"/>
</dbReference>
<dbReference type="NCBIfam" id="TIGR01240">
    <property type="entry name" value="mevDPdecarb"/>
    <property type="match status" value="1"/>
</dbReference>
<evidence type="ECO:0000313" key="16">
    <source>
        <dbReference type="EMBL" id="ADM11649.1"/>
    </source>
</evidence>
<comment type="pathway">
    <text evidence="1">Isoprenoid biosynthesis; isopentenyl diphosphate biosynthesis via mevalonate pathway; isopentenyl diphosphate from (R)-mevalonate: step 3/3.</text>
</comment>
<evidence type="ECO:0000256" key="3">
    <source>
        <dbReference type="ARBA" id="ARBA00012296"/>
    </source>
</evidence>
<dbReference type="EC" id="4.1.1.33" evidence="3 13"/>
<dbReference type="OrthoDB" id="10253702at2759"/>
<keyword evidence="12 13" id="KW-0456">Lyase</keyword>
<dbReference type="Gene3D" id="3.30.230.10">
    <property type="match status" value="1"/>
</dbReference>
<dbReference type="UniPathway" id="UPA00057">
    <property type="reaction ID" value="UER00100"/>
</dbReference>
<feature type="domain" description="Diphosphomevalonate decarboxylase-like N-terminal" evidence="15">
    <location>
        <begin position="11"/>
        <end position="147"/>
    </location>
</feature>
<dbReference type="Pfam" id="PF18376">
    <property type="entry name" value="MDD_C"/>
    <property type="match status" value="1"/>
</dbReference>
<comment type="similarity">
    <text evidence="2 13">Belongs to the diphosphomevalonate decarboxylase family.</text>
</comment>
<evidence type="ECO:0000256" key="2">
    <source>
        <dbReference type="ARBA" id="ARBA00008831"/>
    </source>
</evidence>
<keyword evidence="5 13" id="KW-0547">Nucleotide-binding</keyword>
<evidence type="ECO:0000256" key="4">
    <source>
        <dbReference type="ARBA" id="ARBA00022516"/>
    </source>
</evidence>
<evidence type="ECO:0000256" key="1">
    <source>
        <dbReference type="ARBA" id="ARBA00005055"/>
    </source>
</evidence>
<reference evidence="16 17" key="1">
    <citation type="journal article" date="2010" name="Nat. Commun.">
        <title>The complete sequence of the smallest known nuclear genome from the microsporidian Encephalitozoon intestinalis.</title>
        <authorList>
            <person name="Corradi N."/>
            <person name="Pombert J.-F."/>
            <person name="Farinelli L."/>
            <person name="Didier E.S."/>
            <person name="Keeling P.J."/>
        </authorList>
    </citation>
    <scope>NUCLEOTIDE SEQUENCE [LARGE SCALE GENOMIC DNA]</scope>
    <source>
        <strain evidence="16 17">ATCC 50506</strain>
    </source>
</reference>
<evidence type="ECO:0000256" key="5">
    <source>
        <dbReference type="ARBA" id="ARBA00022741"/>
    </source>
</evidence>
<dbReference type="VEuPathDB" id="MicrosporidiaDB:Eint_060410"/>
<dbReference type="PANTHER" id="PTHR10977:SF3">
    <property type="entry name" value="DIPHOSPHOMEVALONATE DECARBOXYLASE"/>
    <property type="match status" value="1"/>
</dbReference>
<dbReference type="KEGG" id="ein:Eint_060410"/>
<evidence type="ECO:0000256" key="9">
    <source>
        <dbReference type="ARBA" id="ARBA00023098"/>
    </source>
</evidence>
<dbReference type="InterPro" id="IPR053859">
    <property type="entry name" value="MVD-like_N"/>
</dbReference>
<dbReference type="HOGENOM" id="CLU_040369_0_0_1"/>
<evidence type="ECO:0000259" key="14">
    <source>
        <dbReference type="Pfam" id="PF18376"/>
    </source>
</evidence>